<evidence type="ECO:0000313" key="2">
    <source>
        <dbReference type="EMBL" id="KAK5636617.1"/>
    </source>
</evidence>
<sequence length="76" mass="8374">MQKTYNTAREEDRPHARKTPKVAPADEIRMQVVAGSRSVNVPITRAPIVVAMLMRSTVSAARKPEAPSTVRAYVGR</sequence>
<feature type="region of interest" description="Disordered" evidence="1">
    <location>
        <begin position="1"/>
        <end position="22"/>
    </location>
</feature>
<proteinExistence type="predicted"/>
<protein>
    <submittedName>
        <fullName evidence="2">Uncharacterized protein</fullName>
    </submittedName>
</protein>
<organism evidence="2 3">
    <name type="scientific">Xylaria bambusicola</name>
    <dbReference type="NCBI Taxonomy" id="326684"/>
    <lineage>
        <taxon>Eukaryota</taxon>
        <taxon>Fungi</taxon>
        <taxon>Dikarya</taxon>
        <taxon>Ascomycota</taxon>
        <taxon>Pezizomycotina</taxon>
        <taxon>Sordariomycetes</taxon>
        <taxon>Xylariomycetidae</taxon>
        <taxon>Xylariales</taxon>
        <taxon>Xylariaceae</taxon>
        <taxon>Xylaria</taxon>
    </lineage>
</organism>
<evidence type="ECO:0000256" key="1">
    <source>
        <dbReference type="SAM" id="MobiDB-lite"/>
    </source>
</evidence>
<keyword evidence="3" id="KW-1185">Reference proteome</keyword>
<dbReference type="AlphaFoldDB" id="A0AAN7ZAV4"/>
<comment type="caution">
    <text evidence="2">The sequence shown here is derived from an EMBL/GenBank/DDBJ whole genome shotgun (WGS) entry which is preliminary data.</text>
</comment>
<dbReference type="Proteomes" id="UP001305414">
    <property type="component" value="Unassembled WGS sequence"/>
</dbReference>
<name>A0AAN7ZAV4_9PEZI</name>
<reference evidence="2 3" key="1">
    <citation type="submission" date="2023-10" db="EMBL/GenBank/DDBJ databases">
        <title>Draft genome sequence of Xylaria bambusicola isolate GMP-LS, the root and basal stem rot pathogen of sugarcane in Indonesia.</title>
        <authorList>
            <person name="Selvaraj P."/>
            <person name="Muralishankar V."/>
            <person name="Muruganantham S."/>
            <person name="Sp S."/>
            <person name="Haryani S."/>
            <person name="Lau K.J.X."/>
            <person name="Naqvi N.I."/>
        </authorList>
    </citation>
    <scope>NUCLEOTIDE SEQUENCE [LARGE SCALE GENOMIC DNA]</scope>
    <source>
        <strain evidence="2">GMP-LS</strain>
    </source>
</reference>
<evidence type="ECO:0000313" key="3">
    <source>
        <dbReference type="Proteomes" id="UP001305414"/>
    </source>
</evidence>
<gene>
    <name evidence="2" type="ORF">RRF57_012328</name>
</gene>
<accession>A0AAN7ZAV4</accession>
<dbReference type="EMBL" id="JAWHQM010000074">
    <property type="protein sequence ID" value="KAK5636617.1"/>
    <property type="molecule type" value="Genomic_DNA"/>
</dbReference>